<proteinExistence type="predicted"/>
<feature type="region of interest" description="Disordered" evidence="3">
    <location>
        <begin position="260"/>
        <end position="292"/>
    </location>
</feature>
<evidence type="ECO:0000313" key="4">
    <source>
        <dbReference type="EMBL" id="KAG0483143.1"/>
    </source>
</evidence>
<keyword evidence="1" id="KW-0433">Leucine-rich repeat</keyword>
<evidence type="ECO:0000313" key="5">
    <source>
        <dbReference type="Proteomes" id="UP000639772"/>
    </source>
</evidence>
<protein>
    <submittedName>
        <fullName evidence="4">Uncharacterized protein</fullName>
    </submittedName>
</protein>
<dbReference type="InterPro" id="IPR050836">
    <property type="entry name" value="SDS22/Internalin_LRR"/>
</dbReference>
<dbReference type="AlphaFoldDB" id="A0A835V3A9"/>
<evidence type="ECO:0000256" key="2">
    <source>
        <dbReference type="ARBA" id="ARBA00022737"/>
    </source>
</evidence>
<dbReference type="InterPro" id="IPR001611">
    <property type="entry name" value="Leu-rich_rpt"/>
</dbReference>
<dbReference type="Pfam" id="PF00560">
    <property type="entry name" value="LRR_1"/>
    <property type="match status" value="1"/>
</dbReference>
<accession>A0A835V3A9</accession>
<dbReference type="PANTHER" id="PTHR46652:SF7">
    <property type="entry name" value="LEUCINE-RICH REPEAT AND IQ DOMAIN-CONTAINING PROTEIN 1"/>
    <property type="match status" value="1"/>
</dbReference>
<evidence type="ECO:0000256" key="3">
    <source>
        <dbReference type="SAM" id="MobiDB-lite"/>
    </source>
</evidence>
<reference evidence="4 5" key="1">
    <citation type="journal article" date="2020" name="Nat. Food">
        <title>A phased Vanilla planifolia genome enables genetic improvement of flavour and production.</title>
        <authorList>
            <person name="Hasing T."/>
            <person name="Tang H."/>
            <person name="Brym M."/>
            <person name="Khazi F."/>
            <person name="Huang T."/>
            <person name="Chambers A.H."/>
        </authorList>
    </citation>
    <scope>NUCLEOTIDE SEQUENCE [LARGE SCALE GENOMIC DNA]</scope>
    <source>
        <tissue evidence="4">Leaf</tissue>
    </source>
</reference>
<dbReference type="InterPro" id="IPR032675">
    <property type="entry name" value="LRR_dom_sf"/>
</dbReference>
<dbReference type="SMART" id="SM00365">
    <property type="entry name" value="LRR_SD22"/>
    <property type="match status" value="4"/>
</dbReference>
<feature type="region of interest" description="Disordered" evidence="3">
    <location>
        <begin position="318"/>
        <end position="340"/>
    </location>
</feature>
<dbReference type="EMBL" id="JADCNM010000005">
    <property type="protein sequence ID" value="KAG0483143.1"/>
    <property type="molecule type" value="Genomic_DNA"/>
</dbReference>
<organism evidence="4 5">
    <name type="scientific">Vanilla planifolia</name>
    <name type="common">Vanilla</name>
    <dbReference type="NCBI Taxonomy" id="51239"/>
    <lineage>
        <taxon>Eukaryota</taxon>
        <taxon>Viridiplantae</taxon>
        <taxon>Streptophyta</taxon>
        <taxon>Embryophyta</taxon>
        <taxon>Tracheophyta</taxon>
        <taxon>Spermatophyta</taxon>
        <taxon>Magnoliopsida</taxon>
        <taxon>Liliopsida</taxon>
        <taxon>Asparagales</taxon>
        <taxon>Orchidaceae</taxon>
        <taxon>Vanilloideae</taxon>
        <taxon>Vanilleae</taxon>
        <taxon>Vanilla</taxon>
    </lineage>
</organism>
<sequence length="426" mass="47451">MTRLSLEQISLENQDGELDQVSSIHLSYRALSDVSCLSKFQNLERLDLSYNCLTSLEDLSSCVSLKWLSVVENKLLTLKGVESLSKLMVLNVGKNKLQKMDEICALADLRALILNDNSISTICKLDQMKHLNTLVLSRNPIHDIGKSLMRITTIKKLSLSYCKLQTIGSALVSCVDLREARFAHNEITILPDELAKNSKLQTLDIGNNLLENVSDIEVLSQLPNLKNLNLLGNPIAEKERLAKKVRNLIPHLCVFNAKPTESSENRKHSIKESLHRRNTADVEPGKRKRANAAMISTVKEHTTPDYSDRTAAVLEKLTEKKSKSTSVLSAHKTSDKRSKKVTKESVEFDEIDDSEVPFEDLVFSSKATERDKAREKLGDTQLSGGVVVDHIKKKKGKKNEEPGMLAIQLLSSKHEVGLGGSSTWDS</sequence>
<dbReference type="OrthoDB" id="1517790at2759"/>
<gene>
    <name evidence="4" type="ORF">HPP92_011227</name>
</gene>
<name>A0A835V3A9_VANPL</name>
<dbReference type="Proteomes" id="UP000639772">
    <property type="component" value="Unassembled WGS sequence"/>
</dbReference>
<comment type="caution">
    <text evidence="4">The sequence shown here is derived from an EMBL/GenBank/DDBJ whole genome shotgun (WGS) entry which is preliminary data.</text>
</comment>
<dbReference type="PANTHER" id="PTHR46652">
    <property type="entry name" value="LEUCINE-RICH REPEAT AND IQ DOMAIN-CONTAINING PROTEIN 1-RELATED"/>
    <property type="match status" value="1"/>
</dbReference>
<dbReference type="Gene3D" id="3.80.10.10">
    <property type="entry name" value="Ribonuclease Inhibitor"/>
    <property type="match status" value="2"/>
</dbReference>
<dbReference type="PROSITE" id="PS51450">
    <property type="entry name" value="LRR"/>
    <property type="match status" value="3"/>
</dbReference>
<evidence type="ECO:0000256" key="1">
    <source>
        <dbReference type="ARBA" id="ARBA00022614"/>
    </source>
</evidence>
<keyword evidence="2" id="KW-0677">Repeat</keyword>
<feature type="compositionally biased region" description="Basic and acidic residues" evidence="3">
    <location>
        <begin position="261"/>
        <end position="285"/>
    </location>
</feature>
<dbReference type="SUPFAM" id="SSF52058">
    <property type="entry name" value="L domain-like"/>
    <property type="match status" value="1"/>
</dbReference>